<gene>
    <name evidence="2" type="ORF">IAD02_03450</name>
</gene>
<evidence type="ECO:0000313" key="3">
    <source>
        <dbReference type="Proteomes" id="UP000886742"/>
    </source>
</evidence>
<name>A0A9D1FFW3_9PROT</name>
<reference evidence="2" key="1">
    <citation type="submission" date="2020-10" db="EMBL/GenBank/DDBJ databases">
        <authorList>
            <person name="Gilroy R."/>
        </authorList>
    </citation>
    <scope>NUCLEOTIDE SEQUENCE</scope>
    <source>
        <strain evidence="2">ChiGjej3B3-5194</strain>
    </source>
</reference>
<dbReference type="Proteomes" id="UP000886742">
    <property type="component" value="Unassembled WGS sequence"/>
</dbReference>
<feature type="chain" id="PRO_5039572133" evidence="1">
    <location>
        <begin position="24"/>
        <end position="423"/>
    </location>
</feature>
<comment type="caution">
    <text evidence="2">The sequence shown here is derived from an EMBL/GenBank/DDBJ whole genome shotgun (WGS) entry which is preliminary data.</text>
</comment>
<sequence length="423" mass="45774">MRNIRNILLSLFIAQVVPCVAIAGGENNINALLGSWKNPVMSHCQSSNFGNATIGRYKDTCKGNYGIDANSPGQCVLGDDMGVLLLVAREVNENGARFCPTTVYAEKKKKGNAWTLYAESGQGAQTCYWLCKPGFGGEGCQDSAPTGCDSTPFRRDDFNSLTMARDPQVESAVAMFHWNQYNGCGVHKGQEHDMILVVSDWLASGHGAYAQPFVIRARREGWKSKRGGIDGWPAGEATLLCKNGYTANAAGNDCVAIDETACALTQTCSNWPSNGFDEATMMLEFNDNMGCYTYRCREKGYAFPSLADRTCQPCTENLRGGASPDGGVCIQCDIGYIFDADSPSTNYCVAAAGYDKTTMQYGTGQSKETPLNNQCWMIAEAEAYSDCVKNGVSTTSPFVLRSSGFTLQQAVSVPQTIQSLIRQ</sequence>
<protein>
    <submittedName>
        <fullName evidence="2">Uncharacterized protein</fullName>
    </submittedName>
</protein>
<reference evidence="2" key="2">
    <citation type="journal article" date="2021" name="PeerJ">
        <title>Extensive microbial diversity within the chicken gut microbiome revealed by metagenomics and culture.</title>
        <authorList>
            <person name="Gilroy R."/>
            <person name="Ravi A."/>
            <person name="Getino M."/>
            <person name="Pursley I."/>
            <person name="Horton D.L."/>
            <person name="Alikhan N.F."/>
            <person name="Baker D."/>
            <person name="Gharbi K."/>
            <person name="Hall N."/>
            <person name="Watson M."/>
            <person name="Adriaenssens E.M."/>
            <person name="Foster-Nyarko E."/>
            <person name="Jarju S."/>
            <person name="Secka A."/>
            <person name="Antonio M."/>
            <person name="Oren A."/>
            <person name="Chaudhuri R.R."/>
            <person name="La Ragione R."/>
            <person name="Hildebrand F."/>
            <person name="Pallen M.J."/>
        </authorList>
    </citation>
    <scope>NUCLEOTIDE SEQUENCE</scope>
    <source>
        <strain evidence="2">ChiGjej3B3-5194</strain>
    </source>
</reference>
<feature type="signal peptide" evidence="1">
    <location>
        <begin position="1"/>
        <end position="23"/>
    </location>
</feature>
<evidence type="ECO:0000313" key="2">
    <source>
        <dbReference type="EMBL" id="HIS71014.1"/>
    </source>
</evidence>
<proteinExistence type="predicted"/>
<dbReference type="EMBL" id="DVJI01000012">
    <property type="protein sequence ID" value="HIS71014.1"/>
    <property type="molecule type" value="Genomic_DNA"/>
</dbReference>
<organism evidence="2 3">
    <name type="scientific">Candidatus Enterousia intestinigallinarum</name>
    <dbReference type="NCBI Taxonomy" id="2840790"/>
    <lineage>
        <taxon>Bacteria</taxon>
        <taxon>Pseudomonadati</taxon>
        <taxon>Pseudomonadota</taxon>
        <taxon>Alphaproteobacteria</taxon>
        <taxon>Candidatus Enterousia</taxon>
    </lineage>
</organism>
<accession>A0A9D1FFW3</accession>
<evidence type="ECO:0000256" key="1">
    <source>
        <dbReference type="SAM" id="SignalP"/>
    </source>
</evidence>
<keyword evidence="1" id="KW-0732">Signal</keyword>
<dbReference type="AlphaFoldDB" id="A0A9D1FFW3"/>